<evidence type="ECO:0000313" key="2">
    <source>
        <dbReference type="EMBL" id="KAG9353961.1"/>
    </source>
</evidence>
<gene>
    <name evidence="2" type="ORF">JZ751_012085</name>
</gene>
<comment type="caution">
    <text evidence="2">The sequence shown here is derived from an EMBL/GenBank/DDBJ whole genome shotgun (WGS) entry which is preliminary data.</text>
</comment>
<keyword evidence="3" id="KW-1185">Reference proteome</keyword>
<evidence type="ECO:0000313" key="3">
    <source>
        <dbReference type="Proteomes" id="UP000824540"/>
    </source>
</evidence>
<feature type="region of interest" description="Disordered" evidence="1">
    <location>
        <begin position="36"/>
        <end position="70"/>
    </location>
</feature>
<name>A0A8T2PRN9_9TELE</name>
<feature type="compositionally biased region" description="Polar residues" evidence="1">
    <location>
        <begin position="50"/>
        <end position="61"/>
    </location>
</feature>
<accession>A0A8T2PRN9</accession>
<dbReference type="AlphaFoldDB" id="A0A8T2PRN9"/>
<protein>
    <submittedName>
        <fullName evidence="2">Uncharacterized protein</fullName>
    </submittedName>
</protein>
<organism evidence="2 3">
    <name type="scientific">Albula glossodonta</name>
    <name type="common">roundjaw bonefish</name>
    <dbReference type="NCBI Taxonomy" id="121402"/>
    <lineage>
        <taxon>Eukaryota</taxon>
        <taxon>Metazoa</taxon>
        <taxon>Chordata</taxon>
        <taxon>Craniata</taxon>
        <taxon>Vertebrata</taxon>
        <taxon>Euteleostomi</taxon>
        <taxon>Actinopterygii</taxon>
        <taxon>Neopterygii</taxon>
        <taxon>Teleostei</taxon>
        <taxon>Albuliformes</taxon>
        <taxon>Albulidae</taxon>
        <taxon>Albula</taxon>
    </lineage>
</organism>
<proteinExistence type="predicted"/>
<evidence type="ECO:0000256" key="1">
    <source>
        <dbReference type="SAM" id="MobiDB-lite"/>
    </source>
</evidence>
<sequence length="281" mass="30951">MLQSDQSESAKQYKSQEFKKAFQNVLRARCLSRKSRDPLQPYMEGRGHRLSSTIRTPSLTPSAFSSSQTASSSCRRWRAFMGPSPPRAQGAMGRTEVARVCSKSLLRACCWAAEEAPNRGRPRPQSPDSGALPVTKVHQISVCEGNHRWDWILSETGILKTPQPRRTYIINSFTFTMGSVEGMWTGEGSMTSPSDRKNFSQGCTYITYEHGIELHHSWPKRGGGVGAGKSRVDTGSGLQQSVRWTVGTGYSSNTRLYGCSAAVIAPGSRGVARGNIRFQPR</sequence>
<dbReference type="Proteomes" id="UP000824540">
    <property type="component" value="Unassembled WGS sequence"/>
</dbReference>
<dbReference type="EMBL" id="JAFBMS010000003">
    <property type="protein sequence ID" value="KAG9353961.1"/>
    <property type="molecule type" value="Genomic_DNA"/>
</dbReference>
<reference evidence="2" key="1">
    <citation type="thesis" date="2021" institute="BYU ScholarsArchive" country="Provo, UT, USA">
        <title>Applications of and Algorithms for Genome Assembly and Genomic Analyses with an Emphasis on Marine Teleosts.</title>
        <authorList>
            <person name="Pickett B.D."/>
        </authorList>
    </citation>
    <scope>NUCLEOTIDE SEQUENCE</scope>
    <source>
        <strain evidence="2">HI-2016</strain>
    </source>
</reference>